<accession>A0ABV3Y4P4</accession>
<dbReference type="PANTHER" id="PTHR30134">
    <property type="entry name" value="HYDROGENASE PROTEIN ASSEMBLY PROTEIN, NICKEL CHAPERONE"/>
    <property type="match status" value="1"/>
</dbReference>
<organism evidence="9 10">
    <name type="scientific">Ferrimicrobium acidiphilum</name>
    <dbReference type="NCBI Taxonomy" id="121039"/>
    <lineage>
        <taxon>Bacteria</taxon>
        <taxon>Bacillati</taxon>
        <taxon>Actinomycetota</taxon>
        <taxon>Acidimicrobiia</taxon>
        <taxon>Acidimicrobiales</taxon>
        <taxon>Acidimicrobiaceae</taxon>
        <taxon>Ferrimicrobium</taxon>
    </lineage>
</organism>
<gene>
    <name evidence="9" type="primary">hypB</name>
    <name evidence="9" type="ORF">AB6A68_11930</name>
</gene>
<dbReference type="InterPro" id="IPR003495">
    <property type="entry name" value="CobW/HypB/UreG_nucleotide-bd"/>
</dbReference>
<dbReference type="PANTHER" id="PTHR30134:SF2">
    <property type="entry name" value="HYDROGENASE MATURATION FACTOR HYPB"/>
    <property type="match status" value="1"/>
</dbReference>
<sequence length="227" mass="24634">MTEFVGLERKILDHARQDAMFVRGTLETRSVIMVNVMSAPGSGKTELLGAVADCLRAEGERSAVVVGDCATEYDAQRLLPHCDWVRQVVTDGVCHLEARMLFPYLDEIAEAAPSYLFVENVGNMVCPVDFDLGEDIRLVLLSTTEGEDKPAKYPALFYAADLVVMTKMDLADAAGFSFTTAMGHLRKVNASVPVVLTSARTGVGIGQLLKELRVLSARRADAMHPSG</sequence>
<dbReference type="RefSeq" id="WP_369084839.1">
    <property type="nucleotide sequence ID" value="NZ_JBFSHR010000059.1"/>
</dbReference>
<evidence type="ECO:0000259" key="8">
    <source>
        <dbReference type="Pfam" id="PF02492"/>
    </source>
</evidence>
<keyword evidence="2" id="KW-0533">Nickel</keyword>
<dbReference type="InterPro" id="IPR004392">
    <property type="entry name" value="Hyd_mat_HypB"/>
</dbReference>
<evidence type="ECO:0000256" key="2">
    <source>
        <dbReference type="ARBA" id="ARBA00022596"/>
    </source>
</evidence>
<comment type="caution">
    <text evidence="9">The sequence shown here is derived from an EMBL/GenBank/DDBJ whole genome shotgun (WGS) entry which is preliminary data.</text>
</comment>
<evidence type="ECO:0000256" key="5">
    <source>
        <dbReference type="ARBA" id="ARBA00022801"/>
    </source>
</evidence>
<dbReference type="Pfam" id="PF02492">
    <property type="entry name" value="cobW"/>
    <property type="match status" value="1"/>
</dbReference>
<dbReference type="NCBIfam" id="TIGR00073">
    <property type="entry name" value="hypB"/>
    <property type="match status" value="1"/>
</dbReference>
<evidence type="ECO:0000313" key="9">
    <source>
        <dbReference type="EMBL" id="MEX6430534.1"/>
    </source>
</evidence>
<comment type="similarity">
    <text evidence="1">Belongs to the SIMIBI class G3E GTPase family. HypB/HupM subfamily.</text>
</comment>
<dbReference type="SUPFAM" id="SSF52540">
    <property type="entry name" value="P-loop containing nucleoside triphosphate hydrolases"/>
    <property type="match status" value="1"/>
</dbReference>
<protein>
    <submittedName>
        <fullName evidence="9">Hydrogenase nickel incorporation protein HypB</fullName>
    </submittedName>
</protein>
<name>A0ABV3Y4P4_9ACTN</name>
<evidence type="ECO:0000256" key="1">
    <source>
        <dbReference type="ARBA" id="ARBA00006211"/>
    </source>
</evidence>
<feature type="domain" description="CobW/HypB/UreG nucleotide-binding" evidence="8">
    <location>
        <begin position="34"/>
        <end position="195"/>
    </location>
</feature>
<keyword evidence="7" id="KW-0342">GTP-binding</keyword>
<dbReference type="Proteomes" id="UP001560267">
    <property type="component" value="Unassembled WGS sequence"/>
</dbReference>
<evidence type="ECO:0000256" key="6">
    <source>
        <dbReference type="ARBA" id="ARBA00022833"/>
    </source>
</evidence>
<dbReference type="InterPro" id="IPR027417">
    <property type="entry name" value="P-loop_NTPase"/>
</dbReference>
<evidence type="ECO:0000313" key="10">
    <source>
        <dbReference type="Proteomes" id="UP001560267"/>
    </source>
</evidence>
<keyword evidence="3" id="KW-0479">Metal-binding</keyword>
<proteinExistence type="inferred from homology"/>
<dbReference type="PIRSF" id="PIRSF005624">
    <property type="entry name" value="Ni-bind_GTPase"/>
    <property type="match status" value="1"/>
</dbReference>
<dbReference type="EMBL" id="JBFSHR010000059">
    <property type="protein sequence ID" value="MEX6430534.1"/>
    <property type="molecule type" value="Genomic_DNA"/>
</dbReference>
<reference evidence="9 10" key="1">
    <citation type="submission" date="2024-07" db="EMBL/GenBank/DDBJ databases">
        <title>Draft Genome Sequence of Ferrimicrobium acidiphilum Strain YE2023, Isolated from a Pulp of Bioleach Reactor.</title>
        <authorList>
            <person name="Elkina Y.A."/>
            <person name="Bulaeva A.G."/>
            <person name="Beletsky A.V."/>
            <person name="Mardanov A.V."/>
        </authorList>
    </citation>
    <scope>NUCLEOTIDE SEQUENCE [LARGE SCALE GENOMIC DNA]</scope>
    <source>
        <strain evidence="9 10">YE2023</strain>
    </source>
</reference>
<evidence type="ECO:0000256" key="3">
    <source>
        <dbReference type="ARBA" id="ARBA00022723"/>
    </source>
</evidence>
<evidence type="ECO:0000256" key="4">
    <source>
        <dbReference type="ARBA" id="ARBA00022741"/>
    </source>
</evidence>
<keyword evidence="6" id="KW-0862">Zinc</keyword>
<evidence type="ECO:0000256" key="7">
    <source>
        <dbReference type="ARBA" id="ARBA00023134"/>
    </source>
</evidence>
<keyword evidence="4" id="KW-0547">Nucleotide-binding</keyword>
<keyword evidence="10" id="KW-1185">Reference proteome</keyword>
<keyword evidence="5" id="KW-0378">Hydrolase</keyword>
<dbReference type="Gene3D" id="3.40.50.300">
    <property type="entry name" value="P-loop containing nucleotide triphosphate hydrolases"/>
    <property type="match status" value="1"/>
</dbReference>